<dbReference type="PROSITE" id="PS50088">
    <property type="entry name" value="ANK_REPEAT"/>
    <property type="match status" value="4"/>
</dbReference>
<evidence type="ECO:0000256" key="2">
    <source>
        <dbReference type="ARBA" id="ARBA00022617"/>
    </source>
</evidence>
<name>A0AAU8CYG3_9HYPH</name>
<evidence type="ECO:0000256" key="5">
    <source>
        <dbReference type="ARBA" id="ARBA00022982"/>
    </source>
</evidence>
<sequence length="298" mass="32052">MRAGMLLLICFCLIPMTSQAAAIHDAAKKGDIAAIAAALDAGANVNESDGLAAPLHYAINRQRLDAAKLLIERGADVNAVSKIGGTPLMAAVAKNRFEFITLLLAHGANPNSTAGKQTPLHLAVKRGCLDCVKALVEAGADVNARTADSFARTPIHLARFYEHSEISDYLMAHGVVLPKPAPIVEKLVAADVEKGRIYFGRNCDGCHANEPGKGGKTGPNLWEVVGRDRASVPEFNYSKTLRDWEGAWTYEDLNTFLYDPLLTTPGVLMEISGVPDETERVNLIAYLRTLSDKPIPLP</sequence>
<evidence type="ECO:0000256" key="8">
    <source>
        <dbReference type="PROSITE-ProRule" id="PRU00023"/>
    </source>
</evidence>
<dbReference type="Gene3D" id="1.10.760.10">
    <property type="entry name" value="Cytochrome c-like domain"/>
    <property type="match status" value="1"/>
</dbReference>
<dbReference type="GO" id="GO:0046872">
    <property type="term" value="F:metal ion binding"/>
    <property type="evidence" value="ECO:0007669"/>
    <property type="project" value="UniProtKB-KW"/>
</dbReference>
<keyword evidence="1" id="KW-0813">Transport</keyword>
<dbReference type="SUPFAM" id="SSF46626">
    <property type="entry name" value="Cytochrome c"/>
    <property type="match status" value="1"/>
</dbReference>
<dbReference type="GO" id="GO:0009055">
    <property type="term" value="F:electron transfer activity"/>
    <property type="evidence" value="ECO:0007669"/>
    <property type="project" value="InterPro"/>
</dbReference>
<feature type="repeat" description="ANK" evidence="8">
    <location>
        <begin position="18"/>
        <end position="50"/>
    </location>
</feature>
<evidence type="ECO:0000256" key="10">
    <source>
        <dbReference type="SAM" id="SignalP"/>
    </source>
</evidence>
<keyword evidence="2 9" id="KW-0349">Heme</keyword>
<dbReference type="PROSITE" id="PS50297">
    <property type="entry name" value="ANK_REP_REGION"/>
    <property type="match status" value="3"/>
</dbReference>
<dbReference type="Gene3D" id="1.25.40.20">
    <property type="entry name" value="Ankyrin repeat-containing domain"/>
    <property type="match status" value="2"/>
</dbReference>
<keyword evidence="6 9" id="KW-0408">Iron</keyword>
<feature type="signal peptide" evidence="10">
    <location>
        <begin position="1"/>
        <end position="20"/>
    </location>
</feature>
<keyword evidence="12" id="KW-0614">Plasmid</keyword>
<dbReference type="PRINTS" id="PR00604">
    <property type="entry name" value="CYTCHRMECIAB"/>
</dbReference>
<keyword evidence="7 8" id="KW-0040">ANK repeat</keyword>
<dbReference type="PANTHER" id="PTHR24171:SF9">
    <property type="entry name" value="ANKYRIN REPEAT DOMAIN-CONTAINING PROTEIN 39"/>
    <property type="match status" value="1"/>
</dbReference>
<dbReference type="InterPro" id="IPR002327">
    <property type="entry name" value="Cyt_c_1A/1B"/>
</dbReference>
<evidence type="ECO:0000256" key="7">
    <source>
        <dbReference type="ARBA" id="ARBA00023043"/>
    </source>
</evidence>
<dbReference type="PROSITE" id="PS51007">
    <property type="entry name" value="CYTC"/>
    <property type="match status" value="1"/>
</dbReference>
<proteinExistence type="predicted"/>
<dbReference type="EMBL" id="CP159254">
    <property type="protein sequence ID" value="XCG51863.1"/>
    <property type="molecule type" value="Genomic_DNA"/>
</dbReference>
<dbReference type="SUPFAM" id="SSF48403">
    <property type="entry name" value="Ankyrin repeat"/>
    <property type="match status" value="1"/>
</dbReference>
<evidence type="ECO:0000256" key="3">
    <source>
        <dbReference type="ARBA" id="ARBA00022723"/>
    </source>
</evidence>
<keyword evidence="3 9" id="KW-0479">Metal-binding</keyword>
<dbReference type="InterPro" id="IPR036909">
    <property type="entry name" value="Cyt_c-like_dom_sf"/>
</dbReference>
<dbReference type="RefSeq" id="WP_353646128.1">
    <property type="nucleotide sequence ID" value="NZ_CP159254.1"/>
</dbReference>
<feature type="repeat" description="ANK" evidence="8">
    <location>
        <begin position="50"/>
        <end position="82"/>
    </location>
</feature>
<evidence type="ECO:0000259" key="11">
    <source>
        <dbReference type="PROSITE" id="PS51007"/>
    </source>
</evidence>
<keyword evidence="10" id="KW-0732">Signal</keyword>
<dbReference type="InterPro" id="IPR036770">
    <property type="entry name" value="Ankyrin_rpt-contain_sf"/>
</dbReference>
<accession>A0AAU8CYG3</accession>
<gene>
    <name evidence="12" type="ORF">ABVK50_28880</name>
</gene>
<evidence type="ECO:0000256" key="1">
    <source>
        <dbReference type="ARBA" id="ARBA00022448"/>
    </source>
</evidence>
<evidence type="ECO:0000256" key="4">
    <source>
        <dbReference type="ARBA" id="ARBA00022737"/>
    </source>
</evidence>
<dbReference type="InterPro" id="IPR002110">
    <property type="entry name" value="Ankyrin_rpt"/>
</dbReference>
<reference evidence="12" key="1">
    <citation type="submission" date="2024-06" db="EMBL/GenBank/DDBJ databases">
        <title>Mesorhizobium karijinii sp. nov., a symbiont of the iconic Swainsona formosa from arid Australia.</title>
        <authorList>
            <person name="Hill Y.J."/>
            <person name="Watkin E.L.J."/>
            <person name="O'Hara G.W."/>
            <person name="Terpolilli J."/>
            <person name="Tye M.L."/>
            <person name="Kohlmeier M.G."/>
        </authorList>
    </citation>
    <scope>NUCLEOTIDE SEQUENCE</scope>
    <source>
        <strain evidence="12">WSM2240</strain>
        <plasmid evidence="12">pMk2240C</plasmid>
    </source>
</reference>
<feature type="chain" id="PRO_5043885342" evidence="10">
    <location>
        <begin position="21"/>
        <end position="298"/>
    </location>
</feature>
<geneLocation type="plasmid" evidence="12">
    <name>pMk2240C</name>
</geneLocation>
<dbReference type="Pfam" id="PF12796">
    <property type="entry name" value="Ank_2"/>
    <property type="match status" value="2"/>
</dbReference>
<protein>
    <submittedName>
        <fullName evidence="12">Ankyrin repeat domain-containing protein</fullName>
    </submittedName>
</protein>
<dbReference type="AlphaFoldDB" id="A0AAU8CYG3"/>
<dbReference type="SMART" id="SM00248">
    <property type="entry name" value="ANK"/>
    <property type="match status" value="5"/>
</dbReference>
<dbReference type="GO" id="GO:0020037">
    <property type="term" value="F:heme binding"/>
    <property type="evidence" value="ECO:0007669"/>
    <property type="project" value="InterPro"/>
</dbReference>
<feature type="domain" description="Cytochrome c" evidence="11">
    <location>
        <begin position="190"/>
        <end position="291"/>
    </location>
</feature>
<feature type="repeat" description="ANK" evidence="8">
    <location>
        <begin position="115"/>
        <end position="147"/>
    </location>
</feature>
<organism evidence="12">
    <name type="scientific">Mesorhizobium sp. WSM2240</name>
    <dbReference type="NCBI Taxonomy" id="3228851"/>
    <lineage>
        <taxon>Bacteria</taxon>
        <taxon>Pseudomonadati</taxon>
        <taxon>Pseudomonadota</taxon>
        <taxon>Alphaproteobacteria</taxon>
        <taxon>Hyphomicrobiales</taxon>
        <taxon>Phyllobacteriaceae</taxon>
        <taxon>Mesorhizobium</taxon>
    </lineage>
</organism>
<dbReference type="InterPro" id="IPR009056">
    <property type="entry name" value="Cyt_c-like_dom"/>
</dbReference>
<keyword evidence="5" id="KW-0249">Electron transport</keyword>
<evidence type="ECO:0000313" key="12">
    <source>
        <dbReference type="EMBL" id="XCG51863.1"/>
    </source>
</evidence>
<keyword evidence="4" id="KW-0677">Repeat</keyword>
<evidence type="ECO:0000256" key="6">
    <source>
        <dbReference type="ARBA" id="ARBA00023004"/>
    </source>
</evidence>
<evidence type="ECO:0000256" key="9">
    <source>
        <dbReference type="PROSITE-ProRule" id="PRU00433"/>
    </source>
</evidence>
<dbReference type="PANTHER" id="PTHR24171">
    <property type="entry name" value="ANKYRIN REPEAT DOMAIN-CONTAINING PROTEIN 39-RELATED"/>
    <property type="match status" value="1"/>
</dbReference>
<feature type="repeat" description="ANK" evidence="8">
    <location>
        <begin position="83"/>
        <end position="115"/>
    </location>
</feature>